<comment type="caution">
    <text evidence="2">The sequence shown here is derived from an EMBL/GenBank/DDBJ whole genome shotgun (WGS) entry which is preliminary data.</text>
</comment>
<dbReference type="GO" id="GO:0004197">
    <property type="term" value="F:cysteine-type endopeptidase activity"/>
    <property type="evidence" value="ECO:0007669"/>
    <property type="project" value="TreeGrafter"/>
</dbReference>
<dbReference type="InterPro" id="IPR050452">
    <property type="entry name" value="Metacaspase"/>
</dbReference>
<protein>
    <recommendedName>
        <fullName evidence="4">Caspase domain-containing protein</fullName>
    </recommendedName>
</protein>
<organism evidence="2 3">
    <name type="scientific">Orbilia brochopaga</name>
    <dbReference type="NCBI Taxonomy" id="3140254"/>
    <lineage>
        <taxon>Eukaryota</taxon>
        <taxon>Fungi</taxon>
        <taxon>Dikarya</taxon>
        <taxon>Ascomycota</taxon>
        <taxon>Pezizomycotina</taxon>
        <taxon>Orbiliomycetes</taxon>
        <taxon>Orbiliales</taxon>
        <taxon>Orbiliaceae</taxon>
        <taxon>Orbilia</taxon>
    </lineage>
</organism>
<dbReference type="GO" id="GO:0006508">
    <property type="term" value="P:proteolysis"/>
    <property type="evidence" value="ECO:0007669"/>
    <property type="project" value="TreeGrafter"/>
</dbReference>
<proteinExistence type="inferred from homology"/>
<keyword evidence="3" id="KW-1185">Reference proteome</keyword>
<evidence type="ECO:0000313" key="3">
    <source>
        <dbReference type="Proteomes" id="UP001375240"/>
    </source>
</evidence>
<gene>
    <name evidence="2" type="ORF">TWF696_000439</name>
</gene>
<dbReference type="Gene3D" id="3.40.50.1460">
    <property type="match status" value="1"/>
</dbReference>
<sequence length="706" mass="77986">MARVNSSALLIGCDFYFPGTSRNTNGNQIHFPHLLGAVRDINRVEEFLVSQGVPQANISKLTASYDPLSPTAPGEKDRTKWPTHANIMRELDAIEKRTKPDGLVYIQFSGHGIQRGEAAHEKTADGGDSLRGAALATTDVLLEGGTYLTGYQLGQRIQAMVKVLGLRVTLVLDACFSGRGLRDAALSTTYAPRTIIGCHDISALYADGDADRATEEHVASLSSTRQSVIREDWLSHPVGCTVLTACGINQTAGEDAFSDAASGAKITHGVLTYWMLDCLARSRTSSLPSYATLRDYIVGKIKTATSRTKQSPVLYGDTEFEFFGSKKHVRRPACRVLEVWEDKVRLDVGSAQGVAANAVYDVYPQDVDIDDASSSSLALEGRIVKADAFHSIAQFDGLGESKGKMLTFGDHGVGAGSMAVLRSWALKDPRRVRVAIDDGNLKRLLKATLEKTHNLILVDEATGAEQFTITKDASNSFEIQERAGSKWSRLQRLPTIAANSEFALQKLAHLVRHVCRYREIERFLDHPRSTRVREDKFDLLFYRDSVPIEPTEVDGVKTFEVTAEEPLQLRMLYKGPMPFVWVVIFELSPSWGVTKKLECKLSKGVMEPDEYDEPIGFATEIPPKCAESDSDDTSDTFMAFIVEGEDELSWDELALEALPNDVEKLKLDFDVEPEPEDMRARFAVPKVPPQRHWGVVSFIVHSTPSQ</sequence>
<dbReference type="PANTHER" id="PTHR48104:SF30">
    <property type="entry name" value="METACASPASE-1"/>
    <property type="match status" value="1"/>
</dbReference>
<evidence type="ECO:0008006" key="4">
    <source>
        <dbReference type="Google" id="ProtNLM"/>
    </source>
</evidence>
<evidence type="ECO:0000256" key="1">
    <source>
        <dbReference type="ARBA" id="ARBA00009005"/>
    </source>
</evidence>
<evidence type="ECO:0000313" key="2">
    <source>
        <dbReference type="EMBL" id="KAK6359276.1"/>
    </source>
</evidence>
<comment type="similarity">
    <text evidence="1">Belongs to the peptidase C14B family.</text>
</comment>
<dbReference type="AlphaFoldDB" id="A0AAV9VDQ6"/>
<dbReference type="Proteomes" id="UP001375240">
    <property type="component" value="Unassembled WGS sequence"/>
</dbReference>
<dbReference type="GO" id="GO:0005737">
    <property type="term" value="C:cytoplasm"/>
    <property type="evidence" value="ECO:0007669"/>
    <property type="project" value="TreeGrafter"/>
</dbReference>
<reference evidence="2 3" key="1">
    <citation type="submission" date="2019-10" db="EMBL/GenBank/DDBJ databases">
        <authorList>
            <person name="Palmer J.M."/>
        </authorList>
    </citation>
    <scope>NUCLEOTIDE SEQUENCE [LARGE SCALE GENOMIC DNA]</scope>
    <source>
        <strain evidence="2 3">TWF696</strain>
    </source>
</reference>
<name>A0AAV9VDQ6_9PEZI</name>
<accession>A0AAV9VDQ6</accession>
<dbReference type="PANTHER" id="PTHR48104">
    <property type="entry name" value="METACASPASE-4"/>
    <property type="match status" value="1"/>
</dbReference>
<dbReference type="EMBL" id="JAVHNQ010000001">
    <property type="protein sequence ID" value="KAK6359276.1"/>
    <property type="molecule type" value="Genomic_DNA"/>
</dbReference>